<protein>
    <recommendedName>
        <fullName evidence="8">mitogen-activated protein kinase kinase</fullName>
        <ecNumber evidence="8">2.7.12.2</ecNumber>
    </recommendedName>
</protein>
<dbReference type="InterPro" id="IPR017441">
    <property type="entry name" value="Protein_kinase_ATP_BS"/>
</dbReference>
<keyword evidence="4 9" id="KW-0547">Nucleotide-binding</keyword>
<feature type="region of interest" description="Disordered" evidence="11">
    <location>
        <begin position="356"/>
        <end position="379"/>
    </location>
</feature>
<dbReference type="Gene3D" id="1.10.510.10">
    <property type="entry name" value="Transferase(Phosphotransferase) domain 1"/>
    <property type="match status" value="1"/>
</dbReference>
<keyword evidence="14" id="KW-1185">Reference proteome</keyword>
<dbReference type="Proteomes" id="UP000886523">
    <property type="component" value="Unassembled WGS sequence"/>
</dbReference>
<dbReference type="Gene3D" id="3.30.200.20">
    <property type="entry name" value="Phosphorylase Kinase, domain 1"/>
    <property type="match status" value="1"/>
</dbReference>
<keyword evidence="3" id="KW-0808">Transferase</keyword>
<keyword evidence="2" id="KW-0597">Phosphoprotein</keyword>
<evidence type="ECO:0000256" key="1">
    <source>
        <dbReference type="ARBA" id="ARBA00022527"/>
    </source>
</evidence>
<evidence type="ECO:0000256" key="5">
    <source>
        <dbReference type="ARBA" id="ARBA00022777"/>
    </source>
</evidence>
<evidence type="ECO:0000256" key="9">
    <source>
        <dbReference type="PROSITE-ProRule" id="PRU10141"/>
    </source>
</evidence>
<evidence type="ECO:0000256" key="6">
    <source>
        <dbReference type="ARBA" id="ARBA00022840"/>
    </source>
</evidence>
<dbReference type="OrthoDB" id="10252354at2759"/>
<evidence type="ECO:0000313" key="14">
    <source>
        <dbReference type="Proteomes" id="UP000886523"/>
    </source>
</evidence>
<dbReference type="SMART" id="SM00220">
    <property type="entry name" value="S_TKc"/>
    <property type="match status" value="1"/>
</dbReference>
<comment type="similarity">
    <text evidence="7">Belongs to the protein kinase superfamily. STE Ser/Thr protein kinase family. MAP kinase kinase subfamily.</text>
</comment>
<evidence type="ECO:0000256" key="10">
    <source>
        <dbReference type="RuleBase" id="RU000304"/>
    </source>
</evidence>
<dbReference type="InterPro" id="IPR011009">
    <property type="entry name" value="Kinase-like_dom_sf"/>
</dbReference>
<feature type="region of interest" description="Disordered" evidence="11">
    <location>
        <begin position="1"/>
        <end position="39"/>
    </location>
</feature>
<comment type="caution">
    <text evidence="13">The sequence shown here is derived from an EMBL/GenBank/DDBJ whole genome shotgun (WGS) entry which is preliminary data.</text>
</comment>
<dbReference type="GO" id="GO:0005524">
    <property type="term" value="F:ATP binding"/>
    <property type="evidence" value="ECO:0007669"/>
    <property type="project" value="UniProtKB-UniRule"/>
</dbReference>
<dbReference type="GO" id="GO:0038066">
    <property type="term" value="P:p38MAPK cascade"/>
    <property type="evidence" value="ECO:0007669"/>
    <property type="project" value="UniProtKB-ARBA"/>
</dbReference>
<sequence length="379" mass="41318">MVGNSAYPSGGGVSGTGVGAGRPPSDRRPQPSGTPFSNFRSIVDPSGALNFGGKAVLHGSGVDFSNGSSFAINMGEFRLDEELGRGNYGAVKKVLHKPTNVVMAMKEIRVELDGGKLNAIIMELDILHRAVAPEILEFYGAFFIESCVYYCMEYMDAGSLEQLQHDGIVEPVLARITQSMVRGLKFLKDELQVMHRDVKPTNVLVNRKGEVKLCDFGVSGQLERSLAKTNIGCQSYMAPERIHGESQNNLGTYTVSSDVWSLGLSIVELAMGKYPYPPETYSNVFAQLTAIVHGPSPALPDGFSPSAVSFVEACLMKEPPKRATYAELLDHPFLVEDRTREVDMVGWVVSAMAPREARRETPRVSQSTLTIPAMPKNRN</sequence>
<dbReference type="InterPro" id="IPR008271">
    <property type="entry name" value="Ser/Thr_kinase_AS"/>
</dbReference>
<evidence type="ECO:0000259" key="12">
    <source>
        <dbReference type="PROSITE" id="PS50011"/>
    </source>
</evidence>
<dbReference type="PROSITE" id="PS00108">
    <property type="entry name" value="PROTEIN_KINASE_ST"/>
    <property type="match status" value="1"/>
</dbReference>
<dbReference type="PANTHER" id="PTHR48013:SF25">
    <property type="entry name" value="MAP KINASE KINASE PBS2"/>
    <property type="match status" value="1"/>
</dbReference>
<evidence type="ECO:0000256" key="8">
    <source>
        <dbReference type="ARBA" id="ARBA00038999"/>
    </source>
</evidence>
<feature type="domain" description="Protein kinase" evidence="12">
    <location>
        <begin position="77"/>
        <end position="334"/>
    </location>
</feature>
<organism evidence="13 14">
    <name type="scientific">Hydnum rufescens UP504</name>
    <dbReference type="NCBI Taxonomy" id="1448309"/>
    <lineage>
        <taxon>Eukaryota</taxon>
        <taxon>Fungi</taxon>
        <taxon>Dikarya</taxon>
        <taxon>Basidiomycota</taxon>
        <taxon>Agaricomycotina</taxon>
        <taxon>Agaricomycetes</taxon>
        <taxon>Cantharellales</taxon>
        <taxon>Hydnaceae</taxon>
        <taxon>Hydnum</taxon>
    </lineage>
</organism>
<dbReference type="PROSITE" id="PS50011">
    <property type="entry name" value="PROTEIN_KINASE_DOM"/>
    <property type="match status" value="1"/>
</dbReference>
<evidence type="ECO:0000256" key="2">
    <source>
        <dbReference type="ARBA" id="ARBA00022553"/>
    </source>
</evidence>
<feature type="compositionally biased region" description="Gly residues" evidence="11">
    <location>
        <begin position="9"/>
        <end position="20"/>
    </location>
</feature>
<gene>
    <name evidence="13" type="ORF">BS47DRAFT_1309219</name>
</gene>
<dbReference type="GO" id="GO:0004708">
    <property type="term" value="F:MAP kinase kinase activity"/>
    <property type="evidence" value="ECO:0007669"/>
    <property type="project" value="UniProtKB-EC"/>
</dbReference>
<dbReference type="Pfam" id="PF00069">
    <property type="entry name" value="Pkinase"/>
    <property type="match status" value="1"/>
</dbReference>
<dbReference type="AlphaFoldDB" id="A0A9P6DMP5"/>
<dbReference type="InterPro" id="IPR000719">
    <property type="entry name" value="Prot_kinase_dom"/>
</dbReference>
<evidence type="ECO:0000256" key="4">
    <source>
        <dbReference type="ARBA" id="ARBA00022741"/>
    </source>
</evidence>
<keyword evidence="6 9" id="KW-0067">ATP-binding</keyword>
<accession>A0A9P6DMP5</accession>
<dbReference type="GO" id="GO:0005737">
    <property type="term" value="C:cytoplasm"/>
    <property type="evidence" value="ECO:0007669"/>
    <property type="project" value="UniProtKB-ARBA"/>
</dbReference>
<dbReference type="EMBL" id="MU129302">
    <property type="protein sequence ID" value="KAF9503770.1"/>
    <property type="molecule type" value="Genomic_DNA"/>
</dbReference>
<evidence type="ECO:0000256" key="7">
    <source>
        <dbReference type="ARBA" id="ARBA00038035"/>
    </source>
</evidence>
<keyword evidence="1 10" id="KW-0723">Serine/threonine-protein kinase</keyword>
<dbReference type="SUPFAM" id="SSF56112">
    <property type="entry name" value="Protein kinase-like (PK-like)"/>
    <property type="match status" value="1"/>
</dbReference>
<dbReference type="PANTHER" id="PTHR48013">
    <property type="entry name" value="DUAL SPECIFICITY MITOGEN-ACTIVATED PROTEIN KINASE KINASE 5-RELATED"/>
    <property type="match status" value="1"/>
</dbReference>
<evidence type="ECO:0000256" key="3">
    <source>
        <dbReference type="ARBA" id="ARBA00022679"/>
    </source>
</evidence>
<evidence type="ECO:0000313" key="13">
    <source>
        <dbReference type="EMBL" id="KAF9503770.1"/>
    </source>
</evidence>
<dbReference type="PROSITE" id="PS00107">
    <property type="entry name" value="PROTEIN_KINASE_ATP"/>
    <property type="match status" value="1"/>
</dbReference>
<proteinExistence type="inferred from homology"/>
<dbReference type="GO" id="GO:0071474">
    <property type="term" value="P:cellular hyperosmotic response"/>
    <property type="evidence" value="ECO:0007669"/>
    <property type="project" value="TreeGrafter"/>
</dbReference>
<reference evidence="13" key="1">
    <citation type="journal article" date="2020" name="Nat. Commun.">
        <title>Large-scale genome sequencing of mycorrhizal fungi provides insights into the early evolution of symbiotic traits.</title>
        <authorList>
            <person name="Miyauchi S."/>
            <person name="Kiss E."/>
            <person name="Kuo A."/>
            <person name="Drula E."/>
            <person name="Kohler A."/>
            <person name="Sanchez-Garcia M."/>
            <person name="Morin E."/>
            <person name="Andreopoulos B."/>
            <person name="Barry K.W."/>
            <person name="Bonito G."/>
            <person name="Buee M."/>
            <person name="Carver A."/>
            <person name="Chen C."/>
            <person name="Cichocki N."/>
            <person name="Clum A."/>
            <person name="Culley D."/>
            <person name="Crous P.W."/>
            <person name="Fauchery L."/>
            <person name="Girlanda M."/>
            <person name="Hayes R.D."/>
            <person name="Keri Z."/>
            <person name="LaButti K."/>
            <person name="Lipzen A."/>
            <person name="Lombard V."/>
            <person name="Magnuson J."/>
            <person name="Maillard F."/>
            <person name="Murat C."/>
            <person name="Nolan M."/>
            <person name="Ohm R.A."/>
            <person name="Pangilinan J."/>
            <person name="Pereira M.F."/>
            <person name="Perotto S."/>
            <person name="Peter M."/>
            <person name="Pfister S."/>
            <person name="Riley R."/>
            <person name="Sitrit Y."/>
            <person name="Stielow J.B."/>
            <person name="Szollosi G."/>
            <person name="Zifcakova L."/>
            <person name="Stursova M."/>
            <person name="Spatafora J.W."/>
            <person name="Tedersoo L."/>
            <person name="Vaario L.M."/>
            <person name="Yamada A."/>
            <person name="Yan M."/>
            <person name="Wang P."/>
            <person name="Xu J."/>
            <person name="Bruns T."/>
            <person name="Baldrian P."/>
            <person name="Vilgalys R."/>
            <person name="Dunand C."/>
            <person name="Henrissat B."/>
            <person name="Grigoriev I.V."/>
            <person name="Hibbett D."/>
            <person name="Nagy L.G."/>
            <person name="Martin F.M."/>
        </authorList>
    </citation>
    <scope>NUCLEOTIDE SEQUENCE</scope>
    <source>
        <strain evidence="13">UP504</strain>
    </source>
</reference>
<dbReference type="GO" id="GO:0004674">
    <property type="term" value="F:protein serine/threonine kinase activity"/>
    <property type="evidence" value="ECO:0007669"/>
    <property type="project" value="UniProtKB-KW"/>
</dbReference>
<keyword evidence="5" id="KW-0418">Kinase</keyword>
<name>A0A9P6DMP5_9AGAM</name>
<dbReference type="EC" id="2.7.12.2" evidence="8"/>
<evidence type="ECO:0000256" key="11">
    <source>
        <dbReference type="SAM" id="MobiDB-lite"/>
    </source>
</evidence>
<dbReference type="FunFam" id="3.30.200.20:FF:000341">
    <property type="entry name" value="MAP kinase kinase PBS2"/>
    <property type="match status" value="1"/>
</dbReference>
<feature type="binding site" evidence="9">
    <location>
        <position position="106"/>
    </location>
    <ligand>
        <name>ATP</name>
        <dbReference type="ChEBI" id="CHEBI:30616"/>
    </ligand>
</feature>
<dbReference type="GO" id="GO:0032991">
    <property type="term" value="C:protein-containing complex"/>
    <property type="evidence" value="ECO:0007669"/>
    <property type="project" value="UniProtKB-ARBA"/>
</dbReference>